<dbReference type="InterPro" id="IPR003797">
    <property type="entry name" value="DegV"/>
</dbReference>
<organism evidence="2 3">
    <name type="scientific">Lacticaseibacillus pabuli</name>
    <dbReference type="NCBI Taxonomy" id="3025672"/>
    <lineage>
        <taxon>Bacteria</taxon>
        <taxon>Bacillati</taxon>
        <taxon>Bacillota</taxon>
        <taxon>Bacilli</taxon>
        <taxon>Lactobacillales</taxon>
        <taxon>Lactobacillaceae</taxon>
        <taxon>Lacticaseibacillus</taxon>
    </lineage>
</organism>
<proteinExistence type="predicted"/>
<gene>
    <name evidence="2" type="ORF">PQ472_06520</name>
</gene>
<protein>
    <submittedName>
        <fullName evidence="2">DegV family protein</fullName>
    </submittedName>
</protein>
<dbReference type="EMBL" id="CP117884">
    <property type="protein sequence ID" value="WDF81585.1"/>
    <property type="molecule type" value="Genomic_DNA"/>
</dbReference>
<evidence type="ECO:0000256" key="1">
    <source>
        <dbReference type="ARBA" id="ARBA00023121"/>
    </source>
</evidence>
<evidence type="ECO:0000313" key="2">
    <source>
        <dbReference type="EMBL" id="WDF81585.1"/>
    </source>
</evidence>
<dbReference type="Pfam" id="PF02645">
    <property type="entry name" value="DegV"/>
    <property type="match status" value="1"/>
</dbReference>
<dbReference type="SUPFAM" id="SSF82549">
    <property type="entry name" value="DAK1/DegV-like"/>
    <property type="match status" value="1"/>
</dbReference>
<dbReference type="PROSITE" id="PS51482">
    <property type="entry name" value="DEGV"/>
    <property type="match status" value="1"/>
</dbReference>
<sequence length="280" mass="29896">MTKIKVVTDSSVQMSDEEVKDLGVTIIPLDVMIDNTVYVDGVTITREKFIEEMQTSDALPTTSQPPVGSMVETFNELTKDGSEVLGIFMAESLSGTVNTARQAAEMSDGKVTVVDSEFTDRGQAFQVIEAAKMAARGMSMDAIVDAIAQVRANTTLRMAVVDLTNIIKGGRLSKAAGMIGTMLNIKITLGMSNGKLEILKKGRGMKTIRNFKDEVIQTIAQTPDIKGVGVSYVAIPDEAQQMGDQIKAAVPDADVLVRSTGPIVATHAGVGAFAIIYYRG</sequence>
<keyword evidence="3" id="KW-1185">Reference proteome</keyword>
<reference evidence="2 3" key="1">
    <citation type="submission" date="2023-02" db="EMBL/GenBank/DDBJ databases">
        <title>Genome sequence of Lacticaseibacillus sp. KACC 23028.</title>
        <authorList>
            <person name="Kim S."/>
            <person name="Heo J."/>
            <person name="Kwon S.-W."/>
        </authorList>
    </citation>
    <scope>NUCLEOTIDE SEQUENCE [LARGE SCALE GENOMIC DNA]</scope>
    <source>
        <strain evidence="2 3">KACC 23028</strain>
    </source>
</reference>
<dbReference type="NCBIfam" id="TIGR00762">
    <property type="entry name" value="DegV"/>
    <property type="match status" value="1"/>
</dbReference>
<dbReference type="RefSeq" id="WP_274258444.1">
    <property type="nucleotide sequence ID" value="NZ_CP117884.1"/>
</dbReference>
<keyword evidence="1" id="KW-0446">Lipid-binding</keyword>
<name>A0ABY7WN15_9LACO</name>
<accession>A0ABY7WN15</accession>
<dbReference type="Proteomes" id="UP001220377">
    <property type="component" value="Chromosome"/>
</dbReference>
<dbReference type="PANTHER" id="PTHR33434">
    <property type="entry name" value="DEGV DOMAIN-CONTAINING PROTEIN DR_1986-RELATED"/>
    <property type="match status" value="1"/>
</dbReference>
<dbReference type="PANTHER" id="PTHR33434:SF8">
    <property type="entry name" value="DEGV DOMAIN-CONTAINING PROTEIN SPR1019"/>
    <property type="match status" value="1"/>
</dbReference>
<dbReference type="InterPro" id="IPR043168">
    <property type="entry name" value="DegV_C"/>
</dbReference>
<evidence type="ECO:0000313" key="3">
    <source>
        <dbReference type="Proteomes" id="UP001220377"/>
    </source>
</evidence>
<dbReference type="InterPro" id="IPR050270">
    <property type="entry name" value="DegV_domain_contain"/>
</dbReference>
<dbReference type="Gene3D" id="3.30.1180.10">
    <property type="match status" value="1"/>
</dbReference>
<dbReference type="Gene3D" id="3.40.50.10170">
    <property type="match status" value="1"/>
</dbReference>